<organism evidence="1 2">
    <name type="scientific">Paenibacillus physcomitrellae</name>
    <dbReference type="NCBI Taxonomy" id="1619311"/>
    <lineage>
        <taxon>Bacteria</taxon>
        <taxon>Bacillati</taxon>
        <taxon>Bacillota</taxon>
        <taxon>Bacilli</taxon>
        <taxon>Bacillales</taxon>
        <taxon>Paenibacillaceae</taxon>
        <taxon>Paenibacillus</taxon>
    </lineage>
</organism>
<dbReference type="PANTHER" id="PTHR34374">
    <property type="entry name" value="LARGE RIBOSOMAL RNA SUBUNIT ACCUMULATION PROTEIN YCED HOMOLOG 1, CHLOROPLASTIC"/>
    <property type="match status" value="1"/>
</dbReference>
<evidence type="ECO:0000313" key="2">
    <source>
        <dbReference type="Proteomes" id="UP000609323"/>
    </source>
</evidence>
<proteinExistence type="predicted"/>
<evidence type="ECO:0008006" key="3">
    <source>
        <dbReference type="Google" id="ProtNLM"/>
    </source>
</evidence>
<evidence type="ECO:0000313" key="1">
    <source>
        <dbReference type="EMBL" id="GGA40102.1"/>
    </source>
</evidence>
<gene>
    <name evidence="1" type="ORF">GCM10010917_26710</name>
</gene>
<accession>A0ABQ1GAR7</accession>
<keyword evidence="2" id="KW-1185">Reference proteome</keyword>
<protein>
    <recommendedName>
        <fullName evidence="3">Metal-binding protein</fullName>
    </recommendedName>
</protein>
<dbReference type="InterPro" id="IPR003772">
    <property type="entry name" value="YceD"/>
</dbReference>
<dbReference type="PANTHER" id="PTHR34374:SF1">
    <property type="entry name" value="LARGE RIBOSOMAL RNA SUBUNIT ACCUMULATION PROTEIN YCED HOMOLOG 1, CHLOROPLASTIC"/>
    <property type="match status" value="1"/>
</dbReference>
<comment type="caution">
    <text evidence="1">The sequence shown here is derived from an EMBL/GenBank/DDBJ whole genome shotgun (WGS) entry which is preliminary data.</text>
</comment>
<dbReference type="Pfam" id="PF02620">
    <property type="entry name" value="YceD"/>
    <property type="match status" value="1"/>
</dbReference>
<dbReference type="EMBL" id="BMHF01000008">
    <property type="protein sequence ID" value="GGA40102.1"/>
    <property type="molecule type" value="Genomic_DNA"/>
</dbReference>
<dbReference type="Proteomes" id="UP000609323">
    <property type="component" value="Unassembled WGS sequence"/>
</dbReference>
<sequence length="169" mass="18788">MHFQFRKVASAEGPTKFHESLDVSDLIKGRKDVSSISPLVSDLQLYAAGEDMVEVTGTLKTELHVACSRCLTPVDRAIDIDFKERFIHGQEPEQEEDMDDNAIYVEDESVDLVPYLEESLMLNLPFAVVCQDDCKGLCPACGTNLNEHDCGCDTTAVDPRLAALKDFFK</sequence>
<reference evidence="2" key="1">
    <citation type="journal article" date="2019" name="Int. J. Syst. Evol. Microbiol.">
        <title>The Global Catalogue of Microorganisms (GCM) 10K type strain sequencing project: providing services to taxonomists for standard genome sequencing and annotation.</title>
        <authorList>
            <consortium name="The Broad Institute Genomics Platform"/>
            <consortium name="The Broad Institute Genome Sequencing Center for Infectious Disease"/>
            <person name="Wu L."/>
            <person name="Ma J."/>
        </authorList>
    </citation>
    <scope>NUCLEOTIDE SEQUENCE [LARGE SCALE GENOMIC DNA]</scope>
    <source>
        <strain evidence="2">CGMCC 1.15044</strain>
    </source>
</reference>
<dbReference type="RefSeq" id="WP_094092477.1">
    <property type="nucleotide sequence ID" value="NZ_BMHF01000008.1"/>
</dbReference>
<name>A0ABQ1GAR7_9BACL</name>